<keyword evidence="3" id="KW-1185">Reference proteome</keyword>
<dbReference type="CDD" id="cd11530">
    <property type="entry name" value="NTP-PPase_DR2231_like"/>
    <property type="match status" value="1"/>
</dbReference>
<dbReference type="InterPro" id="IPR033653">
    <property type="entry name" value="NTP-PPase_DR2231-like"/>
</dbReference>
<evidence type="ECO:0008006" key="4">
    <source>
        <dbReference type="Google" id="ProtNLM"/>
    </source>
</evidence>
<keyword evidence="1" id="KW-0175">Coiled coil</keyword>
<feature type="coiled-coil region" evidence="1">
    <location>
        <begin position="34"/>
        <end position="61"/>
    </location>
</feature>
<comment type="caution">
    <text evidence="2">The sequence shown here is derived from an EMBL/GenBank/DDBJ whole genome shotgun (WGS) entry which is preliminary data.</text>
</comment>
<gene>
    <name evidence="2" type="ORF">KFE25_000480</name>
</gene>
<sequence>MKAKFAESMALGSVAIFHRLFRVPVLDTPQIPAKVRARLRVDLLQEELDELKAAIDQGDLVEVADALADLQYVLAGTVHEFGMGKNFATIFEEVHRSNMSKACKSREEAEATVAHYAAEKHVEARIEQRDADWLVYRLADNKVLKSIRFSPPDIEGALYKGANDEDAPPQ</sequence>
<dbReference type="AlphaFoldDB" id="A0A8J5XVB1"/>
<accession>A0A8J5XVB1</accession>
<dbReference type="InterPro" id="IPR023292">
    <property type="entry name" value="NTP_PyroPHydrolase-like_dom_sf"/>
</dbReference>
<dbReference type="InterPro" id="IPR021130">
    <property type="entry name" value="PRib-ATP_PPHydrolase-like"/>
</dbReference>
<proteinExistence type="predicted"/>
<protein>
    <recommendedName>
        <fullName evidence="4">Phosphoribosyl-ATP pyrophosphohydrolase</fullName>
    </recommendedName>
</protein>
<evidence type="ECO:0000313" key="3">
    <source>
        <dbReference type="Proteomes" id="UP000751190"/>
    </source>
</evidence>
<evidence type="ECO:0000256" key="1">
    <source>
        <dbReference type="SAM" id="Coils"/>
    </source>
</evidence>
<dbReference type="Proteomes" id="UP000751190">
    <property type="component" value="Unassembled WGS sequence"/>
</dbReference>
<dbReference type="EMBL" id="JAGTXO010000006">
    <property type="protein sequence ID" value="KAG8467164.1"/>
    <property type="molecule type" value="Genomic_DNA"/>
</dbReference>
<name>A0A8J5XVB1_DIALT</name>
<dbReference type="Gene3D" id="1.10.3420.10">
    <property type="entry name" value="putative ntp pyrophosphohydrolase like domain"/>
    <property type="match status" value="1"/>
</dbReference>
<organism evidence="2 3">
    <name type="scientific">Diacronema lutheri</name>
    <name type="common">Unicellular marine alga</name>
    <name type="synonym">Monochrysis lutheri</name>
    <dbReference type="NCBI Taxonomy" id="2081491"/>
    <lineage>
        <taxon>Eukaryota</taxon>
        <taxon>Haptista</taxon>
        <taxon>Haptophyta</taxon>
        <taxon>Pavlovophyceae</taxon>
        <taxon>Pavlovales</taxon>
        <taxon>Pavlovaceae</taxon>
        <taxon>Diacronema</taxon>
    </lineage>
</organism>
<dbReference type="SUPFAM" id="SSF101386">
    <property type="entry name" value="all-alpha NTP pyrophosphatases"/>
    <property type="match status" value="1"/>
</dbReference>
<reference evidence="2" key="1">
    <citation type="submission" date="2021-05" db="EMBL/GenBank/DDBJ databases">
        <title>The genome of the haptophyte Pavlova lutheri (Diacronema luteri, Pavlovales) - a model for lipid biosynthesis in eukaryotic algae.</title>
        <authorList>
            <person name="Hulatt C.J."/>
            <person name="Posewitz M.C."/>
        </authorList>
    </citation>
    <scope>NUCLEOTIDE SEQUENCE</scope>
    <source>
        <strain evidence="2">NIVA-4/92</strain>
    </source>
</reference>
<dbReference type="Pfam" id="PF01503">
    <property type="entry name" value="PRA-PH"/>
    <property type="match status" value="1"/>
</dbReference>
<dbReference type="OrthoDB" id="10260862at2759"/>
<evidence type="ECO:0000313" key="2">
    <source>
        <dbReference type="EMBL" id="KAG8467164.1"/>
    </source>
</evidence>